<evidence type="ECO:0000256" key="1">
    <source>
        <dbReference type="SAM" id="MobiDB-lite"/>
    </source>
</evidence>
<dbReference type="Pfam" id="PF19516">
    <property type="entry name" value="DUF6049"/>
    <property type="match status" value="1"/>
</dbReference>
<organism evidence="4 5">
    <name type="scientific">Oceanitalea stevensii</name>
    <dbReference type="NCBI Taxonomy" id="2763072"/>
    <lineage>
        <taxon>Bacteria</taxon>
        <taxon>Bacillati</taxon>
        <taxon>Actinomycetota</taxon>
        <taxon>Actinomycetes</taxon>
        <taxon>Micrococcales</taxon>
        <taxon>Bogoriellaceae</taxon>
        <taxon>Georgenia</taxon>
    </lineage>
</organism>
<keyword evidence="3" id="KW-0732">Signal</keyword>
<reference evidence="4 5" key="1">
    <citation type="submission" date="2020-08" db="EMBL/GenBank/DDBJ databases">
        <title>A Genomic Blueprint of the Chicken Gut Microbiome.</title>
        <authorList>
            <person name="Gilroy R."/>
            <person name="Ravi A."/>
            <person name="Getino M."/>
            <person name="Pursley I."/>
            <person name="Horton D.L."/>
            <person name="Alikhan N.-F."/>
            <person name="Baker D."/>
            <person name="Gharbi K."/>
            <person name="Hall N."/>
            <person name="Watson M."/>
            <person name="Adriaenssens E.M."/>
            <person name="Foster-Nyarko E."/>
            <person name="Jarju S."/>
            <person name="Secka A."/>
            <person name="Antonio M."/>
            <person name="Oren A."/>
            <person name="Chaudhuri R."/>
            <person name="La Ragione R.M."/>
            <person name="Hildebrand F."/>
            <person name="Pallen M.J."/>
        </authorList>
    </citation>
    <scope>NUCLEOTIDE SEQUENCE [LARGE SCALE GENOMIC DNA]</scope>
    <source>
        <strain evidence="4 5">Sa1BUA1</strain>
    </source>
</reference>
<evidence type="ECO:0000256" key="2">
    <source>
        <dbReference type="SAM" id="Phobius"/>
    </source>
</evidence>
<dbReference type="EMBL" id="JACSPO010000002">
    <property type="protein sequence ID" value="MBD8062018.1"/>
    <property type="molecule type" value="Genomic_DNA"/>
</dbReference>
<evidence type="ECO:0008006" key="6">
    <source>
        <dbReference type="Google" id="ProtNLM"/>
    </source>
</evidence>
<evidence type="ECO:0000313" key="5">
    <source>
        <dbReference type="Proteomes" id="UP000661894"/>
    </source>
</evidence>
<evidence type="ECO:0000313" key="4">
    <source>
        <dbReference type="EMBL" id="MBD8062018.1"/>
    </source>
</evidence>
<feature type="transmembrane region" description="Helical" evidence="2">
    <location>
        <begin position="686"/>
        <end position="707"/>
    </location>
</feature>
<sequence>MNITWTTSGAGPRAVVLLVLAALLCLVPTATASTTPGPDDTPVPATEDPTTGVATSEVSVTLTGISPAVLRPGEDLVVRGSIVNGTSTEIAVPELRLRAQQSAPISRSLLERWLDPTSLSATTLLHAERLEDPVPAGATVDFTLTVPADAVPFAATHSGWGPRGLEVTAHDADAPVLSDFPAVRSFLLWWPDIEVETMPLAVLAAATPTAPERAAAQETGTRLDVVAAERLEPLLDALDRPAVDLAVDPSLLVDVPAVVDLTAGEPADEEATEEPTTPATAPKTVLRTTVGDFADAPGRAVHALLWADADAAALTHAGRTDLLDDVTAARDTALEDVGLSAGTGLAWPAARTPDADTVTALSEAGAAAVVLPSSGLALTSQLTYTPSARADVAVDGTTLPAVLTDERLSALLSGTLLPVDPEQAPVELDPVTARQYLLAETAVVTRERPADRRDLLLTVPRDFTGDPALLADQLTALAQAPWLERVGLSEMLGREAPEVERENLPETVVEDGEVGAGELARVSDVLTQTTAFAGVLEEPDALVDPVRTSLLEVTSAAWRELPATRADLVAAAEEASEVRRGLVAARPGSTLNLINDTAHIPVAVTNEMSRPATVVVRLSPRDPRLVADDEVTLEIPAQQSATAQVPVHAVGSGDVVVDVVLAAPDGAPIDEPTEIQVRVRADWETVGTAVAAGLLVIMLVAGLVRTVRRARRRGRLGESEPLPEETTT</sequence>
<feature type="signal peptide" evidence="3">
    <location>
        <begin position="1"/>
        <end position="32"/>
    </location>
</feature>
<name>A0ABR8Z121_9MICO</name>
<dbReference type="InterPro" id="IPR046112">
    <property type="entry name" value="DUF6049"/>
</dbReference>
<feature type="chain" id="PRO_5047327704" description="Glycoprotein" evidence="3">
    <location>
        <begin position="33"/>
        <end position="728"/>
    </location>
</feature>
<gene>
    <name evidence="4" type="ORF">H9624_06755</name>
</gene>
<dbReference type="Proteomes" id="UP000661894">
    <property type="component" value="Unassembled WGS sequence"/>
</dbReference>
<keyword evidence="2" id="KW-1133">Transmembrane helix</keyword>
<protein>
    <recommendedName>
        <fullName evidence="6">Glycoprotein</fullName>
    </recommendedName>
</protein>
<comment type="caution">
    <text evidence="4">The sequence shown here is derived from an EMBL/GenBank/DDBJ whole genome shotgun (WGS) entry which is preliminary data.</text>
</comment>
<evidence type="ECO:0000256" key="3">
    <source>
        <dbReference type="SAM" id="SignalP"/>
    </source>
</evidence>
<proteinExistence type="predicted"/>
<keyword evidence="5" id="KW-1185">Reference proteome</keyword>
<dbReference type="RefSeq" id="WP_251839132.1">
    <property type="nucleotide sequence ID" value="NZ_JACSPO010000002.1"/>
</dbReference>
<keyword evidence="2" id="KW-0812">Transmembrane</keyword>
<keyword evidence="2" id="KW-0472">Membrane</keyword>
<accession>A0ABR8Z121</accession>
<feature type="region of interest" description="Disordered" evidence="1">
    <location>
        <begin position="32"/>
        <end position="52"/>
    </location>
</feature>